<evidence type="ECO:0000256" key="8">
    <source>
        <dbReference type="ARBA" id="ARBA00023237"/>
    </source>
</evidence>
<accession>A0A2S9XXW5</accession>
<evidence type="ECO:0000256" key="10">
    <source>
        <dbReference type="SAM" id="MobiDB-lite"/>
    </source>
</evidence>
<keyword evidence="3" id="KW-1134">Transmembrane beta strand</keyword>
<dbReference type="InterPro" id="IPR028974">
    <property type="entry name" value="TSP_type-3_rpt"/>
</dbReference>
<evidence type="ECO:0000256" key="9">
    <source>
        <dbReference type="PROSITE-ProRule" id="PRU00473"/>
    </source>
</evidence>
<dbReference type="PANTHER" id="PTHR30329:SF21">
    <property type="entry name" value="LIPOPROTEIN YIAD-RELATED"/>
    <property type="match status" value="1"/>
</dbReference>
<evidence type="ECO:0000256" key="4">
    <source>
        <dbReference type="ARBA" id="ARBA00022692"/>
    </source>
</evidence>
<feature type="chain" id="PRO_5015578524" evidence="11">
    <location>
        <begin position="23"/>
        <end position="502"/>
    </location>
</feature>
<keyword evidence="5" id="KW-0406">Ion transport</keyword>
<evidence type="ECO:0000256" key="2">
    <source>
        <dbReference type="ARBA" id="ARBA00022448"/>
    </source>
</evidence>
<feature type="region of interest" description="Disordered" evidence="10">
    <location>
        <begin position="271"/>
        <end position="354"/>
    </location>
</feature>
<dbReference type="SUPFAM" id="SSF103647">
    <property type="entry name" value="TSP type-3 repeat"/>
    <property type="match status" value="1"/>
</dbReference>
<dbReference type="SUPFAM" id="SSF56925">
    <property type="entry name" value="OMPA-like"/>
    <property type="match status" value="1"/>
</dbReference>
<evidence type="ECO:0000256" key="3">
    <source>
        <dbReference type="ARBA" id="ARBA00022452"/>
    </source>
</evidence>
<evidence type="ECO:0000313" key="13">
    <source>
        <dbReference type="EMBL" id="PRP97702.1"/>
    </source>
</evidence>
<dbReference type="Pfam" id="PF00691">
    <property type="entry name" value="OmpA"/>
    <property type="match status" value="1"/>
</dbReference>
<feature type="region of interest" description="Disordered" evidence="10">
    <location>
        <begin position="467"/>
        <end position="502"/>
    </location>
</feature>
<dbReference type="SUPFAM" id="SSF103088">
    <property type="entry name" value="OmpA-like"/>
    <property type="match status" value="1"/>
</dbReference>
<feature type="signal peptide" evidence="11">
    <location>
        <begin position="1"/>
        <end position="22"/>
    </location>
</feature>
<evidence type="ECO:0000256" key="1">
    <source>
        <dbReference type="ARBA" id="ARBA00004571"/>
    </source>
</evidence>
<dbReference type="GO" id="GO:0006811">
    <property type="term" value="P:monoatomic ion transport"/>
    <property type="evidence" value="ECO:0007669"/>
    <property type="project" value="UniProtKB-KW"/>
</dbReference>
<dbReference type="GO" id="GO:0046930">
    <property type="term" value="C:pore complex"/>
    <property type="evidence" value="ECO:0007669"/>
    <property type="project" value="UniProtKB-KW"/>
</dbReference>
<dbReference type="PROSITE" id="PS51123">
    <property type="entry name" value="OMPA_2"/>
    <property type="match status" value="1"/>
</dbReference>
<feature type="region of interest" description="Disordered" evidence="10">
    <location>
        <begin position="25"/>
        <end position="87"/>
    </location>
</feature>
<keyword evidence="6" id="KW-0626">Porin</keyword>
<reference evidence="13 14" key="1">
    <citation type="submission" date="2018-03" db="EMBL/GenBank/DDBJ databases">
        <title>Draft Genome Sequences of the Obligatory Marine Myxobacteria Enhygromyxa salina SWB005.</title>
        <authorList>
            <person name="Poehlein A."/>
            <person name="Moghaddam J.A."/>
            <person name="Harms H."/>
            <person name="Alanjari M."/>
            <person name="Koenig G.M."/>
            <person name="Daniel R."/>
            <person name="Schaeberle T.F."/>
        </authorList>
    </citation>
    <scope>NUCLEOTIDE SEQUENCE [LARGE SCALE GENOMIC DNA]</scope>
    <source>
        <strain evidence="13 14">SWB005</strain>
    </source>
</reference>
<evidence type="ECO:0000256" key="7">
    <source>
        <dbReference type="ARBA" id="ARBA00023136"/>
    </source>
</evidence>
<dbReference type="GO" id="GO:0015288">
    <property type="term" value="F:porin activity"/>
    <property type="evidence" value="ECO:0007669"/>
    <property type="project" value="UniProtKB-KW"/>
</dbReference>
<evidence type="ECO:0000256" key="5">
    <source>
        <dbReference type="ARBA" id="ARBA00023065"/>
    </source>
</evidence>
<evidence type="ECO:0000256" key="6">
    <source>
        <dbReference type="ARBA" id="ARBA00023114"/>
    </source>
</evidence>
<evidence type="ECO:0000313" key="14">
    <source>
        <dbReference type="Proteomes" id="UP000237968"/>
    </source>
</evidence>
<dbReference type="InterPro" id="IPR006664">
    <property type="entry name" value="OMP_bac"/>
</dbReference>
<dbReference type="InterPro" id="IPR036737">
    <property type="entry name" value="OmpA-like_sf"/>
</dbReference>
<keyword evidence="4" id="KW-0812">Transmembrane</keyword>
<organism evidence="13 14">
    <name type="scientific">Enhygromyxa salina</name>
    <dbReference type="NCBI Taxonomy" id="215803"/>
    <lineage>
        <taxon>Bacteria</taxon>
        <taxon>Pseudomonadati</taxon>
        <taxon>Myxococcota</taxon>
        <taxon>Polyangia</taxon>
        <taxon>Nannocystales</taxon>
        <taxon>Nannocystaceae</taxon>
        <taxon>Enhygromyxa</taxon>
    </lineage>
</organism>
<comment type="caution">
    <text evidence="13">The sequence shown here is derived from an EMBL/GenBank/DDBJ whole genome shotgun (WGS) entry which is preliminary data.</text>
</comment>
<evidence type="ECO:0000256" key="11">
    <source>
        <dbReference type="SAM" id="SignalP"/>
    </source>
</evidence>
<dbReference type="AlphaFoldDB" id="A0A2S9XXW5"/>
<dbReference type="Gene3D" id="3.30.1330.60">
    <property type="entry name" value="OmpA-like domain"/>
    <property type="match status" value="1"/>
</dbReference>
<dbReference type="InterPro" id="IPR050330">
    <property type="entry name" value="Bact_OuterMem_StrucFunc"/>
</dbReference>
<keyword evidence="7 9" id="KW-0472">Membrane</keyword>
<dbReference type="GO" id="GO:0009279">
    <property type="term" value="C:cell outer membrane"/>
    <property type="evidence" value="ECO:0007669"/>
    <property type="project" value="UniProtKB-SubCell"/>
</dbReference>
<feature type="domain" description="OmpA-like" evidence="12">
    <location>
        <begin position="384"/>
        <end position="501"/>
    </location>
</feature>
<dbReference type="OrthoDB" id="5482786at2"/>
<dbReference type="GO" id="GO:0005509">
    <property type="term" value="F:calcium ion binding"/>
    <property type="evidence" value="ECO:0007669"/>
    <property type="project" value="InterPro"/>
</dbReference>
<keyword evidence="11" id="KW-0732">Signal</keyword>
<name>A0A2S9XXW5_9BACT</name>
<dbReference type="EMBL" id="PVNK01000149">
    <property type="protein sequence ID" value="PRP97702.1"/>
    <property type="molecule type" value="Genomic_DNA"/>
</dbReference>
<sequence length="502" mass="54297">MRLQIPSLVCALGLMAPSLALAWGPPDDGDSGAEPEASGDAGVSGGVSLGGESDAEADASGAATSPTNDQDDPAKVEQVEQVEKWNPRSDRPWIKRWAPEPHMLELGVYGGVFLLNGSHELFEPDFTQPMQGWQPLRKLNPDLGARFGYYPIPYFGVEAEGGVMPSKLDDGSGVVPFTVRGHAVAQLGRWSVTPFVLVGAGMLGVNTSGPLGSDIDPALHFGGGAKIYLNRWVMLRLDLRDVVSHQRGVDNTFISHNLEALLGLSITLNRKNEPQARPEQPELAPSDRDGDGFLDPDDQCVDEPETVNGYQDDDGCPESDRDGDGFWDDQDSCPDEAGVAPDGCPINDTDGDGLFDDVDQCIDEPETANGFEDEDGCPDELPDEVKRFTGSIEGITFETDKATIQRSSIKTLDEAVRILQQYPSIRIEIAGHTDSRGKPDHNMKLSRERADSVKTYLVGMGVSEDRITTAGYGPDKPIDTNETRAGRANNRRIEFQVKTGSD</sequence>
<feature type="compositionally biased region" description="Acidic residues" evidence="10">
    <location>
        <begin position="292"/>
        <end position="317"/>
    </location>
</feature>
<dbReference type="PANTHER" id="PTHR30329">
    <property type="entry name" value="STATOR ELEMENT OF FLAGELLAR MOTOR COMPLEX"/>
    <property type="match status" value="1"/>
</dbReference>
<proteinExistence type="predicted"/>
<dbReference type="Proteomes" id="UP000237968">
    <property type="component" value="Unassembled WGS sequence"/>
</dbReference>
<feature type="compositionally biased region" description="Basic and acidic residues" evidence="10">
    <location>
        <begin position="271"/>
        <end position="291"/>
    </location>
</feature>
<dbReference type="InterPro" id="IPR011250">
    <property type="entry name" value="OMP/PagP_B-barrel"/>
</dbReference>
<dbReference type="PRINTS" id="PR01021">
    <property type="entry name" value="OMPADOMAIN"/>
</dbReference>
<feature type="compositionally biased region" description="Basic and acidic residues" evidence="10">
    <location>
        <begin position="72"/>
        <end position="87"/>
    </location>
</feature>
<keyword evidence="8" id="KW-0998">Cell outer membrane</keyword>
<evidence type="ECO:0000259" key="12">
    <source>
        <dbReference type="PROSITE" id="PS51123"/>
    </source>
</evidence>
<comment type="subcellular location">
    <subcellularLocation>
        <location evidence="1">Cell outer membrane</location>
        <topology evidence="1">Multi-pass membrane protein</topology>
    </subcellularLocation>
</comment>
<protein>
    <submittedName>
        <fullName evidence="13">Outer membrane porin F</fullName>
    </submittedName>
</protein>
<dbReference type="CDD" id="cd07185">
    <property type="entry name" value="OmpA_C-like"/>
    <property type="match status" value="1"/>
</dbReference>
<dbReference type="InterPro" id="IPR006665">
    <property type="entry name" value="OmpA-like"/>
</dbReference>
<keyword evidence="14" id="KW-1185">Reference proteome</keyword>
<keyword evidence="2" id="KW-0813">Transport</keyword>
<dbReference type="Gene3D" id="2.40.160.20">
    <property type="match status" value="1"/>
</dbReference>
<feature type="compositionally biased region" description="Acidic residues" evidence="10">
    <location>
        <begin position="325"/>
        <end position="334"/>
    </location>
</feature>
<feature type="compositionally biased region" description="Basic and acidic residues" evidence="10">
    <location>
        <begin position="476"/>
        <end position="502"/>
    </location>
</feature>
<gene>
    <name evidence="13" type="primary">oprF_3</name>
    <name evidence="13" type="ORF">ENSA5_32090</name>
</gene>